<keyword evidence="4" id="KW-0554">One-carbon metabolism</keyword>
<dbReference type="SUPFAM" id="SSF52283">
    <property type="entry name" value="Formate/glycerate dehydrogenase catalytic domain-like"/>
    <property type="match status" value="1"/>
</dbReference>
<dbReference type="GO" id="GO:0004013">
    <property type="term" value="F:adenosylhomocysteinase activity"/>
    <property type="evidence" value="ECO:0007669"/>
    <property type="project" value="UniProtKB-EC"/>
</dbReference>
<comment type="caution">
    <text evidence="12">The sequence shown here is derived from an EMBL/GenBank/DDBJ whole genome shotgun (WGS) entry which is preliminary data.</text>
</comment>
<evidence type="ECO:0000256" key="7">
    <source>
        <dbReference type="ARBA" id="ARBA00022833"/>
    </source>
</evidence>
<dbReference type="AlphaFoldDB" id="A0AA38F5P3"/>
<dbReference type="Gene3D" id="3.40.50.1480">
    <property type="entry name" value="Adenosylhomocysteinase-like"/>
    <property type="match status" value="1"/>
</dbReference>
<dbReference type="PANTHER" id="PTHR37393">
    <property type="entry name" value="AT-RICH INTERACTIVE DOMAIN-CONTAINING PROTEIN 1A-LIKE"/>
    <property type="match status" value="1"/>
</dbReference>
<feature type="domain" description="S-adenosyl-L-homocysteine hydrolase NAD binding" evidence="11">
    <location>
        <begin position="227"/>
        <end position="252"/>
    </location>
</feature>
<comment type="cofactor">
    <cofactor evidence="1">
        <name>NAD(+)</name>
        <dbReference type="ChEBI" id="CHEBI:57540"/>
    </cofactor>
</comment>
<feature type="non-terminal residue" evidence="12">
    <location>
        <position position="541"/>
    </location>
</feature>
<dbReference type="GO" id="GO:0006730">
    <property type="term" value="P:one-carbon metabolic process"/>
    <property type="evidence" value="ECO:0007669"/>
    <property type="project" value="UniProtKB-KW"/>
</dbReference>
<dbReference type="PROSITE" id="PS00518">
    <property type="entry name" value="ZF_RING_1"/>
    <property type="match status" value="1"/>
</dbReference>
<evidence type="ECO:0000256" key="10">
    <source>
        <dbReference type="ARBA" id="ARBA00048858"/>
    </source>
</evidence>
<evidence type="ECO:0000256" key="1">
    <source>
        <dbReference type="ARBA" id="ARBA00001911"/>
    </source>
</evidence>
<comment type="catalytic activity">
    <reaction evidence="10">
        <text>S-adenosyl-L-homocysteine + H2O = L-homocysteine + adenosine</text>
        <dbReference type="Rhea" id="RHEA:21708"/>
        <dbReference type="ChEBI" id="CHEBI:15377"/>
        <dbReference type="ChEBI" id="CHEBI:16335"/>
        <dbReference type="ChEBI" id="CHEBI:57856"/>
        <dbReference type="ChEBI" id="CHEBI:58199"/>
        <dbReference type="EC" id="3.13.2.1"/>
    </reaction>
</comment>
<protein>
    <recommendedName>
        <fullName evidence="9">adenosylhomocysteinase</fullName>
        <ecNumber evidence="9">3.13.2.1</ecNumber>
    </recommendedName>
</protein>
<dbReference type="Gene3D" id="3.30.40.10">
    <property type="entry name" value="Zinc/RING finger domain, C3HC4 (zinc finger)"/>
    <property type="match status" value="1"/>
</dbReference>
<reference evidence="12 13" key="1">
    <citation type="journal article" date="2021" name="Nat. Plants">
        <title>The Taxus genome provides insights into paclitaxel biosynthesis.</title>
        <authorList>
            <person name="Xiong X."/>
            <person name="Gou J."/>
            <person name="Liao Q."/>
            <person name="Li Y."/>
            <person name="Zhou Q."/>
            <person name="Bi G."/>
            <person name="Li C."/>
            <person name="Du R."/>
            <person name="Wang X."/>
            <person name="Sun T."/>
            <person name="Guo L."/>
            <person name="Liang H."/>
            <person name="Lu P."/>
            <person name="Wu Y."/>
            <person name="Zhang Z."/>
            <person name="Ro D.K."/>
            <person name="Shang Y."/>
            <person name="Huang S."/>
            <person name="Yan J."/>
        </authorList>
    </citation>
    <scope>NUCLEOTIDE SEQUENCE [LARGE SCALE GENOMIC DNA]</scope>
    <source>
        <strain evidence="12">Ta-2019</strain>
    </source>
</reference>
<dbReference type="InterPro" id="IPR013083">
    <property type="entry name" value="Znf_RING/FYVE/PHD"/>
</dbReference>
<sequence length="541" mass="60506">MKPPHALCWCPDPGHGFCCCFWVHLGEKGALFPFASHAQLSVSEVGMFPPFSWMLRGVFFLNIHSSDPHQCSARWQACCRMAEAFVSAPSKQVVHLCVFCSVSGASSDSGFSPSIPISQNRLSDSESVTRRPDEVYHKDSLLKPFLLVSRCIKFSIGIITPYKLQLYCLHREFDVVLIYHKRKDRLVGVSEETTTGVHRLYQMQAFGSLLFLAINDNDFVTKSNFDNLYGCRHSLLDGLMRATDLMIAGKLVYPNEAVKTRCTHLYCKPCLAYVLSTTRACPYDGYLITDIDSKALQEANPVLVDAISHVTIHYLYHKSGCTWQGHLSESIAHGNGYQYGSSPVVCNRCGTQIVHRQVQEHAQNCPGTQGQVQQQENAPQAQGGAVAAAHTEKNQVVQAGVQQYPAQIAFQIPQALVSQPPPQLIIPDLHKFLENSSMSQHPHDIVILLIGLVTLHGTSINVVYWNRDRISTVNCISEKPEEIPDPLRLRRAIWPRMPEWKHRCVEYIARSQQFKSLQEAALLTRLLPITAEGNKGISLSK</sequence>
<dbReference type="SUPFAM" id="SSF51735">
    <property type="entry name" value="NAD(P)-binding Rossmann-fold domains"/>
    <property type="match status" value="1"/>
</dbReference>
<name>A0AA38F5P3_TAXCH</name>
<evidence type="ECO:0000256" key="9">
    <source>
        <dbReference type="ARBA" id="ARBA00034527"/>
    </source>
</evidence>
<dbReference type="InterPro" id="IPR042172">
    <property type="entry name" value="Adenosylhomocyst_ase-like_sf"/>
</dbReference>
<proteinExistence type="inferred from homology"/>
<keyword evidence="5" id="KW-0479">Metal-binding</keyword>
<accession>A0AA38F5P3</accession>
<comment type="similarity">
    <text evidence="3">Belongs to the adenosylhomocysteinase family.</text>
</comment>
<evidence type="ECO:0000256" key="8">
    <source>
        <dbReference type="ARBA" id="ARBA00023027"/>
    </source>
</evidence>
<dbReference type="Gene3D" id="3.40.50.720">
    <property type="entry name" value="NAD(P)-binding Rossmann-like Domain"/>
    <property type="match status" value="1"/>
</dbReference>
<keyword evidence="8" id="KW-0520">NAD</keyword>
<evidence type="ECO:0000313" key="12">
    <source>
        <dbReference type="EMBL" id="KAH9289810.1"/>
    </source>
</evidence>
<dbReference type="InterPro" id="IPR015878">
    <property type="entry name" value="Ado_hCys_hydrolase_NAD-bd"/>
</dbReference>
<dbReference type="InterPro" id="IPR000043">
    <property type="entry name" value="Adenosylhomocysteinase-like"/>
</dbReference>
<keyword evidence="7" id="KW-0862">Zinc</keyword>
<gene>
    <name evidence="12" type="ORF">KI387_033927</name>
</gene>
<comment type="pathway">
    <text evidence="2">Amino-acid biosynthesis; L-homocysteine biosynthesis; L-homocysteine from S-adenosyl-L-homocysteine: step 1/1.</text>
</comment>
<organism evidence="12 13">
    <name type="scientific">Taxus chinensis</name>
    <name type="common">Chinese yew</name>
    <name type="synonym">Taxus wallichiana var. chinensis</name>
    <dbReference type="NCBI Taxonomy" id="29808"/>
    <lineage>
        <taxon>Eukaryota</taxon>
        <taxon>Viridiplantae</taxon>
        <taxon>Streptophyta</taxon>
        <taxon>Embryophyta</taxon>
        <taxon>Tracheophyta</taxon>
        <taxon>Spermatophyta</taxon>
        <taxon>Pinopsida</taxon>
        <taxon>Pinidae</taxon>
        <taxon>Conifers II</taxon>
        <taxon>Cupressales</taxon>
        <taxon>Taxaceae</taxon>
        <taxon>Taxus</taxon>
    </lineage>
</organism>
<evidence type="ECO:0000256" key="2">
    <source>
        <dbReference type="ARBA" id="ARBA00005195"/>
    </source>
</evidence>
<dbReference type="GO" id="GO:0008270">
    <property type="term" value="F:zinc ion binding"/>
    <property type="evidence" value="ECO:0007669"/>
    <property type="project" value="UniProtKB-KW"/>
</dbReference>
<dbReference type="PANTHER" id="PTHR37393:SF1">
    <property type="entry name" value="AT-RICH INTERACTIVE DOMAIN-CONTAINING PROTEIN 1A-LIKE"/>
    <property type="match status" value="1"/>
</dbReference>
<keyword evidence="6" id="KW-0863">Zinc-finger</keyword>
<dbReference type="Pfam" id="PF00670">
    <property type="entry name" value="AdoHcyase_NAD"/>
    <property type="match status" value="1"/>
</dbReference>
<dbReference type="Pfam" id="PF05221">
    <property type="entry name" value="AdoHcyase"/>
    <property type="match status" value="1"/>
</dbReference>
<keyword evidence="13" id="KW-1185">Reference proteome</keyword>
<dbReference type="SUPFAM" id="SSF57850">
    <property type="entry name" value="RING/U-box"/>
    <property type="match status" value="1"/>
</dbReference>
<evidence type="ECO:0000256" key="4">
    <source>
        <dbReference type="ARBA" id="ARBA00022563"/>
    </source>
</evidence>
<evidence type="ECO:0000256" key="6">
    <source>
        <dbReference type="ARBA" id="ARBA00022771"/>
    </source>
</evidence>
<evidence type="ECO:0000256" key="5">
    <source>
        <dbReference type="ARBA" id="ARBA00022723"/>
    </source>
</evidence>
<dbReference type="EC" id="3.13.2.1" evidence="9"/>
<dbReference type="InterPro" id="IPR036291">
    <property type="entry name" value="NAD(P)-bd_dom_sf"/>
</dbReference>
<dbReference type="SMART" id="SM00996">
    <property type="entry name" value="AdoHcyase"/>
    <property type="match status" value="1"/>
</dbReference>
<dbReference type="EMBL" id="JAHRHJ020003813">
    <property type="protein sequence ID" value="KAH9289810.1"/>
    <property type="molecule type" value="Genomic_DNA"/>
</dbReference>
<dbReference type="InterPro" id="IPR017907">
    <property type="entry name" value="Znf_RING_CS"/>
</dbReference>
<evidence type="ECO:0000259" key="11">
    <source>
        <dbReference type="Pfam" id="PF00670"/>
    </source>
</evidence>
<evidence type="ECO:0000313" key="13">
    <source>
        <dbReference type="Proteomes" id="UP000824469"/>
    </source>
</evidence>
<evidence type="ECO:0000256" key="3">
    <source>
        <dbReference type="ARBA" id="ARBA00007122"/>
    </source>
</evidence>
<dbReference type="Proteomes" id="UP000824469">
    <property type="component" value="Unassembled WGS sequence"/>
</dbReference>